<accession>A0A850H5I7</accession>
<keyword evidence="8" id="KW-0812">Transmembrane</keyword>
<dbReference type="RefSeq" id="WP_176267442.1">
    <property type="nucleotide sequence ID" value="NZ_JABWGV010000003.1"/>
</dbReference>
<dbReference type="AlphaFoldDB" id="A0A850H5I7"/>
<dbReference type="SUPFAM" id="SSF46626">
    <property type="entry name" value="Cytochrome c"/>
    <property type="match status" value="1"/>
</dbReference>
<keyword evidence="4" id="KW-0249">Electron transport</keyword>
<keyword evidence="2 6" id="KW-0349">Heme</keyword>
<proteinExistence type="predicted"/>
<feature type="region of interest" description="Disordered" evidence="7">
    <location>
        <begin position="180"/>
        <end position="228"/>
    </location>
</feature>
<evidence type="ECO:0000256" key="7">
    <source>
        <dbReference type="SAM" id="MobiDB-lite"/>
    </source>
</evidence>
<dbReference type="Proteomes" id="UP000561438">
    <property type="component" value="Unassembled WGS sequence"/>
</dbReference>
<dbReference type="InterPro" id="IPR036909">
    <property type="entry name" value="Cyt_c-like_dom_sf"/>
</dbReference>
<feature type="transmembrane region" description="Helical" evidence="8">
    <location>
        <begin position="7"/>
        <end position="30"/>
    </location>
</feature>
<dbReference type="GO" id="GO:0046872">
    <property type="term" value="F:metal ion binding"/>
    <property type="evidence" value="ECO:0007669"/>
    <property type="project" value="UniProtKB-KW"/>
</dbReference>
<evidence type="ECO:0000256" key="3">
    <source>
        <dbReference type="ARBA" id="ARBA00022723"/>
    </source>
</evidence>
<keyword evidence="8" id="KW-1133">Transmembrane helix</keyword>
<dbReference type="PROSITE" id="PS51007">
    <property type="entry name" value="CYTC"/>
    <property type="match status" value="1"/>
</dbReference>
<dbReference type="PANTHER" id="PTHR11961">
    <property type="entry name" value="CYTOCHROME C"/>
    <property type="match status" value="1"/>
</dbReference>
<dbReference type="GO" id="GO:0009055">
    <property type="term" value="F:electron transfer activity"/>
    <property type="evidence" value="ECO:0007669"/>
    <property type="project" value="InterPro"/>
</dbReference>
<keyword evidence="11" id="KW-1185">Reference proteome</keyword>
<evidence type="ECO:0000256" key="8">
    <source>
        <dbReference type="SAM" id="Phobius"/>
    </source>
</evidence>
<comment type="caution">
    <text evidence="10">The sequence shown here is derived from an EMBL/GenBank/DDBJ whole genome shotgun (WGS) entry which is preliminary data.</text>
</comment>
<dbReference type="InterPro" id="IPR002327">
    <property type="entry name" value="Cyt_c_1A/1B"/>
</dbReference>
<dbReference type="Pfam" id="PF00034">
    <property type="entry name" value="Cytochrom_C"/>
    <property type="match status" value="1"/>
</dbReference>
<keyword evidence="3 6" id="KW-0479">Metal-binding</keyword>
<organism evidence="10 11">
    <name type="scientific">Qipengyuania atrilutea</name>
    <dbReference type="NCBI Taxonomy" id="2744473"/>
    <lineage>
        <taxon>Bacteria</taxon>
        <taxon>Pseudomonadati</taxon>
        <taxon>Pseudomonadota</taxon>
        <taxon>Alphaproteobacteria</taxon>
        <taxon>Sphingomonadales</taxon>
        <taxon>Erythrobacteraceae</taxon>
        <taxon>Qipengyuania</taxon>
    </lineage>
</organism>
<evidence type="ECO:0000256" key="1">
    <source>
        <dbReference type="ARBA" id="ARBA00022448"/>
    </source>
</evidence>
<name>A0A850H5I7_9SPHN</name>
<feature type="compositionally biased region" description="Acidic residues" evidence="7">
    <location>
        <begin position="180"/>
        <end position="190"/>
    </location>
</feature>
<evidence type="ECO:0000313" key="10">
    <source>
        <dbReference type="EMBL" id="NVD45113.1"/>
    </source>
</evidence>
<dbReference type="PRINTS" id="PR00604">
    <property type="entry name" value="CYTCHRMECIAB"/>
</dbReference>
<evidence type="ECO:0000313" key="11">
    <source>
        <dbReference type="Proteomes" id="UP000561438"/>
    </source>
</evidence>
<evidence type="ECO:0000256" key="2">
    <source>
        <dbReference type="ARBA" id="ARBA00022617"/>
    </source>
</evidence>
<reference evidence="10 11" key="1">
    <citation type="submission" date="2020-06" db="EMBL/GenBank/DDBJ databases">
        <title>Altererythrobacter sp. HHU K3-1.</title>
        <authorList>
            <person name="Zhang D."/>
            <person name="Xue H."/>
        </authorList>
    </citation>
    <scope>NUCLEOTIDE SEQUENCE [LARGE SCALE GENOMIC DNA]</scope>
    <source>
        <strain evidence="10 11">HHU K3-1</strain>
    </source>
</reference>
<protein>
    <submittedName>
        <fullName evidence="10">Cytochrome c family protein</fullName>
    </submittedName>
</protein>
<dbReference type="InterPro" id="IPR009056">
    <property type="entry name" value="Cyt_c-like_dom"/>
</dbReference>
<dbReference type="GO" id="GO:0020037">
    <property type="term" value="F:heme binding"/>
    <property type="evidence" value="ECO:0007669"/>
    <property type="project" value="InterPro"/>
</dbReference>
<evidence type="ECO:0000256" key="5">
    <source>
        <dbReference type="ARBA" id="ARBA00023004"/>
    </source>
</evidence>
<evidence type="ECO:0000256" key="6">
    <source>
        <dbReference type="PROSITE-ProRule" id="PRU00433"/>
    </source>
</evidence>
<keyword evidence="5 6" id="KW-0408">Iron</keyword>
<gene>
    <name evidence="10" type="ORF">HUV48_08780</name>
</gene>
<dbReference type="EMBL" id="JABWGV010000003">
    <property type="protein sequence ID" value="NVD45113.1"/>
    <property type="molecule type" value="Genomic_DNA"/>
</dbReference>
<evidence type="ECO:0000259" key="9">
    <source>
        <dbReference type="PROSITE" id="PS51007"/>
    </source>
</evidence>
<keyword evidence="1" id="KW-0813">Transport</keyword>
<dbReference type="Gene3D" id="1.10.760.10">
    <property type="entry name" value="Cytochrome c-like domain"/>
    <property type="match status" value="1"/>
</dbReference>
<feature type="domain" description="Cytochrome c" evidence="9">
    <location>
        <begin position="66"/>
        <end position="167"/>
    </location>
</feature>
<keyword evidence="8" id="KW-0472">Membrane</keyword>
<sequence>MNDRTNTIFGWILFAGIIALGLSIASGLYFHADDPERPETMAYSVEVAETGGGEAEVPIANLLAAGDAAAGEKVFAKCTACHSINSGGPNGIGPNLYGVLGSAIGGHAPGFAYSSALKEVGGTWDYDAMNAWLENPKAFAPGTKMSFAGLGNPQDRANVMLYMLQNGGGPPLPEPVEIEEETAIEGETDGTGEGPGATEGAAPDTVEAAGAMGDEQPVPSQGGGAAEN</sequence>
<evidence type="ECO:0000256" key="4">
    <source>
        <dbReference type="ARBA" id="ARBA00022982"/>
    </source>
</evidence>